<dbReference type="Proteomes" id="UP001144205">
    <property type="component" value="Unassembled WGS sequence"/>
</dbReference>
<dbReference type="InterPro" id="IPR011330">
    <property type="entry name" value="Glyco_hydro/deAcase_b/a-brl"/>
</dbReference>
<evidence type="ECO:0000313" key="9">
    <source>
        <dbReference type="Proteomes" id="UP001144205"/>
    </source>
</evidence>
<dbReference type="InterPro" id="IPR051398">
    <property type="entry name" value="Polysacch_Deacetylase"/>
</dbReference>
<dbReference type="EMBL" id="BROH01000005">
    <property type="protein sequence ID" value="GKY88148.1"/>
    <property type="molecule type" value="Genomic_DNA"/>
</dbReference>
<dbReference type="PANTHER" id="PTHR34216:SF3">
    <property type="entry name" value="POLY-BETA-1,6-N-ACETYL-D-GLUCOSAMINE N-DEACETYLASE"/>
    <property type="match status" value="1"/>
</dbReference>
<dbReference type="InterPro" id="IPR002509">
    <property type="entry name" value="NODB_dom"/>
</dbReference>
<evidence type="ECO:0000256" key="2">
    <source>
        <dbReference type="ARBA" id="ARBA00004613"/>
    </source>
</evidence>
<comment type="similarity">
    <text evidence="3">Belongs to the polysaccharide deacetylase family.</text>
</comment>
<dbReference type="Pfam" id="PF01522">
    <property type="entry name" value="Polysacc_deac_1"/>
    <property type="match status" value="2"/>
</dbReference>
<dbReference type="Gene3D" id="3.20.20.370">
    <property type="entry name" value="Glycoside hydrolase/deacetylase"/>
    <property type="match status" value="1"/>
</dbReference>
<dbReference type="CDD" id="cd10918">
    <property type="entry name" value="CE4_NodB_like_5s_6s"/>
    <property type="match status" value="1"/>
</dbReference>
<name>A0ABQ5LT49_9RHOB</name>
<dbReference type="PANTHER" id="PTHR34216">
    <property type="match status" value="1"/>
</dbReference>
<keyword evidence="9" id="KW-1185">Reference proteome</keyword>
<evidence type="ECO:0000256" key="4">
    <source>
        <dbReference type="ARBA" id="ARBA00020071"/>
    </source>
</evidence>
<sequence length="323" mass="34876">MKSGGVLNILTYHAVTPGAPPLDDWCFLPARSFAAQMAFLHRFGFDVVPLAEGVEALQAGRLKRRSVAITFDDGYRNNLTTALPILEKYGYPATVFVVSGFTGSDKTLWPNRVVAALEATAKPAIELEGQHFPLGSRDEKVRASRDLQRLIKVAFAADPNAGAAAVERACGTAVDPGFGPDHDFAMMDTAMMRETAARGLIEFGAHTVTHPILSKLSDADLDAEITGSVASVAEAAGRPCRTFAYPNGSYDDFDDRAVTLLRASGVSASVTTFQDRARPDDDPFYLPRWDIGSDITLARFGATVSGVYPFRLSRAEKPRLPAY</sequence>
<comment type="function">
    <text evidence="1">Is involved in generating a small heat-stable compound (Nod), an acylated oligomer of N-acetylglucosamine, that stimulates mitosis in various plant protoplasts.</text>
</comment>
<organism evidence="8 9">
    <name type="scientific">Sinisalibacter aestuarii</name>
    <dbReference type="NCBI Taxonomy" id="2949426"/>
    <lineage>
        <taxon>Bacteria</taxon>
        <taxon>Pseudomonadati</taxon>
        <taxon>Pseudomonadota</taxon>
        <taxon>Alphaproteobacteria</taxon>
        <taxon>Rhodobacterales</taxon>
        <taxon>Roseobacteraceae</taxon>
        <taxon>Sinisalibacter</taxon>
    </lineage>
</organism>
<evidence type="ECO:0000256" key="1">
    <source>
        <dbReference type="ARBA" id="ARBA00003236"/>
    </source>
</evidence>
<protein>
    <recommendedName>
        <fullName evidence="4">Chitooligosaccharide deacetylase</fullName>
    </recommendedName>
    <alternativeName>
        <fullName evidence="6">Nodulation protein B</fullName>
    </alternativeName>
</protein>
<evidence type="ECO:0000313" key="8">
    <source>
        <dbReference type="EMBL" id="GKY88148.1"/>
    </source>
</evidence>
<feature type="domain" description="NodB homology" evidence="7">
    <location>
        <begin position="65"/>
        <end position="323"/>
    </location>
</feature>
<evidence type="ECO:0000256" key="3">
    <source>
        <dbReference type="ARBA" id="ARBA00010973"/>
    </source>
</evidence>
<keyword evidence="5" id="KW-0732">Signal</keyword>
<accession>A0ABQ5LT49</accession>
<reference evidence="8" key="1">
    <citation type="journal article" date="2023" name="Int. J. Syst. Evol. Microbiol.">
        <title>Sinisalibacter aestuarii sp. nov., isolated from estuarine sediment of the Arakawa River.</title>
        <authorList>
            <person name="Arafat S.T."/>
            <person name="Hirano S."/>
            <person name="Sato A."/>
            <person name="Takeuchi K."/>
            <person name="Yasuda T."/>
            <person name="Terahara T."/>
            <person name="Hamada M."/>
            <person name="Kobayashi T."/>
        </authorList>
    </citation>
    <scope>NUCLEOTIDE SEQUENCE</scope>
    <source>
        <strain evidence="8">B-399</strain>
    </source>
</reference>
<comment type="caution">
    <text evidence="8">The sequence shown here is derived from an EMBL/GenBank/DDBJ whole genome shotgun (WGS) entry which is preliminary data.</text>
</comment>
<gene>
    <name evidence="8" type="ORF">STA1M1_20170</name>
</gene>
<dbReference type="PROSITE" id="PS51677">
    <property type="entry name" value="NODB"/>
    <property type="match status" value="1"/>
</dbReference>
<evidence type="ECO:0000259" key="7">
    <source>
        <dbReference type="PROSITE" id="PS51677"/>
    </source>
</evidence>
<dbReference type="RefSeq" id="WP_281842195.1">
    <property type="nucleotide sequence ID" value="NZ_BROH01000005.1"/>
</dbReference>
<comment type="subcellular location">
    <subcellularLocation>
        <location evidence="2">Secreted</location>
    </subcellularLocation>
</comment>
<evidence type="ECO:0000256" key="5">
    <source>
        <dbReference type="ARBA" id="ARBA00022729"/>
    </source>
</evidence>
<dbReference type="SUPFAM" id="SSF88713">
    <property type="entry name" value="Glycoside hydrolase/deacetylase"/>
    <property type="match status" value="1"/>
</dbReference>
<evidence type="ECO:0000256" key="6">
    <source>
        <dbReference type="ARBA" id="ARBA00032976"/>
    </source>
</evidence>
<proteinExistence type="inferred from homology"/>